<keyword evidence="11" id="KW-1185">Reference proteome</keyword>
<evidence type="ECO:0000256" key="2">
    <source>
        <dbReference type="ARBA" id="ARBA00008982"/>
    </source>
</evidence>
<feature type="binding site" evidence="8">
    <location>
        <position position="213"/>
    </location>
    <ligand>
        <name>ATP</name>
        <dbReference type="ChEBI" id="CHEBI:30616"/>
    </ligand>
</feature>
<feature type="binding site" evidence="8">
    <location>
        <position position="129"/>
    </location>
    <ligand>
        <name>substrate</name>
    </ligand>
</feature>
<dbReference type="PANTHER" id="PTHR11406">
    <property type="entry name" value="PHOSPHOGLYCERATE KINASE"/>
    <property type="match status" value="1"/>
</dbReference>
<evidence type="ECO:0000256" key="3">
    <source>
        <dbReference type="ARBA" id="ARBA00013061"/>
    </source>
</evidence>
<name>A0ABZ2KGC7_9BACT</name>
<comment type="catalytic activity">
    <reaction evidence="1 8 9">
        <text>(2R)-3-phosphoglycerate + ATP = (2R)-3-phospho-glyceroyl phosphate + ADP</text>
        <dbReference type="Rhea" id="RHEA:14801"/>
        <dbReference type="ChEBI" id="CHEBI:30616"/>
        <dbReference type="ChEBI" id="CHEBI:57604"/>
        <dbReference type="ChEBI" id="CHEBI:58272"/>
        <dbReference type="ChEBI" id="CHEBI:456216"/>
        <dbReference type="EC" id="2.7.2.3"/>
    </reaction>
</comment>
<dbReference type="EMBL" id="CP089982">
    <property type="protein sequence ID" value="WXA97726.1"/>
    <property type="molecule type" value="Genomic_DNA"/>
</dbReference>
<dbReference type="Pfam" id="PF00162">
    <property type="entry name" value="PGK"/>
    <property type="match status" value="1"/>
</dbReference>
<dbReference type="SUPFAM" id="SSF53748">
    <property type="entry name" value="Phosphoglycerate kinase"/>
    <property type="match status" value="1"/>
</dbReference>
<sequence>MEGYLEGIRPIRELEIENKRVFIRVDFNVPLDENGKITDDSRIREALPTIKHAVERGARVILASHLGRPKPGKMSDAELKKLSLEPCAAHLAGLLGAEVTLPEDCIGDAPKKVVYDLRAGQVCLLENLRFHAEEEKDEEGFARELAALADVYVDDAFGAVHRAHASVHGMAKLFRDRGCGFLLEKEILALGKLVTNPDKPYVAILGGAKVSDKIAVLDALLQKVDALLIGGAMANTFLAAKGLNLQASKIETDKLPLARTILEKAREAKVDLVLPSDVVTAQSVAATSGTVVNAGAVPEGGMALDIGPNSVRDFVQRFAKAKTVFWNGPMGLFEKEPFAAGTFGIAKALAESSAFTVVGGGDSAAAVYAAGDAVAKKMGHISTGGGASLELIEGKKLPGIEVLRRPE</sequence>
<accession>A0ABZ2KGC7</accession>
<dbReference type="InterPro" id="IPR015824">
    <property type="entry name" value="Phosphoglycerate_kinase_N"/>
</dbReference>
<feature type="binding site" evidence="8">
    <location>
        <begin position="360"/>
        <end position="363"/>
    </location>
    <ligand>
        <name>ATP</name>
        <dbReference type="ChEBI" id="CHEBI:30616"/>
    </ligand>
</feature>
<keyword evidence="8" id="KW-0324">Glycolysis</keyword>
<comment type="caution">
    <text evidence="8">Lacks conserved residue(s) required for the propagation of feature annotation.</text>
</comment>
<dbReference type="EC" id="2.7.2.3" evidence="3 8"/>
<proteinExistence type="inferred from homology"/>
<feature type="binding site" evidence="8">
    <location>
        <position position="42"/>
    </location>
    <ligand>
        <name>substrate</name>
    </ligand>
</feature>
<dbReference type="GO" id="GO:0016301">
    <property type="term" value="F:kinase activity"/>
    <property type="evidence" value="ECO:0007669"/>
    <property type="project" value="UniProtKB-KW"/>
</dbReference>
<dbReference type="Proteomes" id="UP001379533">
    <property type="component" value="Chromosome"/>
</dbReference>
<dbReference type="InterPro" id="IPR001576">
    <property type="entry name" value="Phosphoglycerate_kinase"/>
</dbReference>
<evidence type="ECO:0000256" key="8">
    <source>
        <dbReference type="HAMAP-Rule" id="MF_00145"/>
    </source>
</evidence>
<keyword evidence="8" id="KW-0963">Cytoplasm</keyword>
<comment type="similarity">
    <text evidence="2 8 9">Belongs to the phosphoglycerate kinase family.</text>
</comment>
<keyword evidence="7 8" id="KW-0067">ATP-binding</keyword>
<dbReference type="HAMAP" id="MF_00145">
    <property type="entry name" value="Phosphoglyc_kinase"/>
    <property type="match status" value="1"/>
</dbReference>
<organism evidence="10 11">
    <name type="scientific">Pendulispora brunnea</name>
    <dbReference type="NCBI Taxonomy" id="2905690"/>
    <lineage>
        <taxon>Bacteria</taxon>
        <taxon>Pseudomonadati</taxon>
        <taxon>Myxococcota</taxon>
        <taxon>Myxococcia</taxon>
        <taxon>Myxococcales</taxon>
        <taxon>Sorangiineae</taxon>
        <taxon>Pendulisporaceae</taxon>
        <taxon>Pendulispora</taxon>
    </lineage>
</organism>
<protein>
    <recommendedName>
        <fullName evidence="3 8">Phosphoglycerate kinase</fullName>
        <ecNumber evidence="3 8">2.7.2.3</ecNumber>
    </recommendedName>
</protein>
<comment type="pathway">
    <text evidence="8">Carbohydrate degradation; glycolysis; pyruvate from D-glyceraldehyde 3-phosphate: step 2/5.</text>
</comment>
<evidence type="ECO:0000256" key="5">
    <source>
        <dbReference type="ARBA" id="ARBA00022741"/>
    </source>
</evidence>
<keyword evidence="4 8" id="KW-0808">Transferase</keyword>
<gene>
    <name evidence="8" type="primary">pgk</name>
    <name evidence="10" type="ORF">LZC95_12885</name>
</gene>
<feature type="binding site" evidence="8">
    <location>
        <begin position="65"/>
        <end position="68"/>
    </location>
    <ligand>
        <name>substrate</name>
    </ligand>
</feature>
<dbReference type="PIRSF" id="PIRSF000724">
    <property type="entry name" value="Pgk"/>
    <property type="match status" value="1"/>
</dbReference>
<dbReference type="Gene3D" id="3.40.50.1260">
    <property type="entry name" value="Phosphoglycerate kinase, N-terminal domain"/>
    <property type="match status" value="2"/>
</dbReference>
<keyword evidence="6 8" id="KW-0418">Kinase</keyword>
<feature type="binding site" evidence="8">
    <location>
        <position position="334"/>
    </location>
    <ligand>
        <name>ATP</name>
        <dbReference type="ChEBI" id="CHEBI:30616"/>
    </ligand>
</feature>
<evidence type="ECO:0000313" key="11">
    <source>
        <dbReference type="Proteomes" id="UP001379533"/>
    </source>
</evidence>
<dbReference type="PRINTS" id="PR00477">
    <property type="entry name" value="PHGLYCKINASE"/>
</dbReference>
<dbReference type="InterPro" id="IPR015911">
    <property type="entry name" value="Phosphoglycerate_kinase_CS"/>
</dbReference>
<dbReference type="InterPro" id="IPR036043">
    <property type="entry name" value="Phosphoglycerate_kinase_sf"/>
</dbReference>
<keyword evidence="5 8" id="KW-0547">Nucleotide-binding</keyword>
<evidence type="ECO:0000313" key="10">
    <source>
        <dbReference type="EMBL" id="WXA97726.1"/>
    </source>
</evidence>
<feature type="binding site" evidence="8">
    <location>
        <position position="162"/>
    </location>
    <ligand>
        <name>substrate</name>
    </ligand>
</feature>
<dbReference type="RefSeq" id="WP_394848345.1">
    <property type="nucleotide sequence ID" value="NZ_CP089982.1"/>
</dbReference>
<evidence type="ECO:0000256" key="4">
    <source>
        <dbReference type="ARBA" id="ARBA00022679"/>
    </source>
</evidence>
<dbReference type="PANTHER" id="PTHR11406:SF23">
    <property type="entry name" value="PHOSPHOGLYCERATE KINASE 1, CHLOROPLASTIC-RELATED"/>
    <property type="match status" value="1"/>
</dbReference>
<comment type="subcellular location">
    <subcellularLocation>
        <location evidence="8">Cytoplasm</location>
    </subcellularLocation>
</comment>
<feature type="binding site" evidence="8">
    <location>
        <begin position="26"/>
        <end position="28"/>
    </location>
    <ligand>
        <name>substrate</name>
    </ligand>
</feature>
<evidence type="ECO:0000256" key="9">
    <source>
        <dbReference type="RuleBase" id="RU000532"/>
    </source>
</evidence>
<evidence type="ECO:0000256" key="7">
    <source>
        <dbReference type="ARBA" id="ARBA00022840"/>
    </source>
</evidence>
<comment type="subunit">
    <text evidence="8">Monomer.</text>
</comment>
<evidence type="ECO:0000256" key="1">
    <source>
        <dbReference type="ARBA" id="ARBA00000642"/>
    </source>
</evidence>
<reference evidence="10 11" key="1">
    <citation type="submission" date="2021-12" db="EMBL/GenBank/DDBJ databases">
        <title>Discovery of the Pendulisporaceae a myxobacterial family with distinct sporulation behavior and unique specialized metabolism.</title>
        <authorList>
            <person name="Garcia R."/>
            <person name="Popoff A."/>
            <person name="Bader C.D."/>
            <person name="Loehr J."/>
            <person name="Walesch S."/>
            <person name="Walt C."/>
            <person name="Boldt J."/>
            <person name="Bunk B."/>
            <person name="Haeckl F.J.F.P.J."/>
            <person name="Gunesch A.P."/>
            <person name="Birkelbach J."/>
            <person name="Nuebel U."/>
            <person name="Pietschmann T."/>
            <person name="Bach T."/>
            <person name="Mueller R."/>
        </authorList>
    </citation>
    <scope>NUCLEOTIDE SEQUENCE [LARGE SCALE GENOMIC DNA]</scope>
    <source>
        <strain evidence="10 11">MSr12523</strain>
    </source>
</reference>
<evidence type="ECO:0000256" key="6">
    <source>
        <dbReference type="ARBA" id="ARBA00022777"/>
    </source>
</evidence>
<dbReference type="PROSITE" id="PS00111">
    <property type="entry name" value="PGLYCERATE_KINASE"/>
    <property type="match status" value="1"/>
</dbReference>